<proteinExistence type="predicted"/>
<dbReference type="PANTHER" id="PTHR12697">
    <property type="entry name" value="PBS LYASE HEAT-LIKE PROTEIN"/>
    <property type="match status" value="1"/>
</dbReference>
<feature type="region of interest" description="Disordered" evidence="1">
    <location>
        <begin position="1"/>
        <end position="34"/>
    </location>
</feature>
<dbReference type="SMART" id="SM00567">
    <property type="entry name" value="EZ_HEAT"/>
    <property type="match status" value="3"/>
</dbReference>
<gene>
    <name evidence="3" type="ORF">C8P63_105174</name>
</gene>
<feature type="region of interest" description="Disordered" evidence="1">
    <location>
        <begin position="82"/>
        <end position="102"/>
    </location>
</feature>
<evidence type="ECO:0000313" key="4">
    <source>
        <dbReference type="Proteomes" id="UP000244240"/>
    </source>
</evidence>
<dbReference type="InterPro" id="IPR036498">
    <property type="entry name" value="Nfu/NifU_N_sf"/>
</dbReference>
<dbReference type="InterPro" id="IPR004155">
    <property type="entry name" value="PBS_lyase_HEAT"/>
</dbReference>
<dbReference type="Pfam" id="PF08712">
    <property type="entry name" value="Nfu_N"/>
    <property type="match status" value="1"/>
</dbReference>
<feature type="compositionally biased region" description="Basic and acidic residues" evidence="1">
    <location>
        <begin position="18"/>
        <end position="34"/>
    </location>
</feature>
<dbReference type="Pfam" id="PF13769">
    <property type="entry name" value="Virulence_fact"/>
    <property type="match status" value="1"/>
</dbReference>
<dbReference type="EMBL" id="QBKR01000005">
    <property type="protein sequence ID" value="PTX62577.1"/>
    <property type="molecule type" value="Genomic_DNA"/>
</dbReference>
<dbReference type="RefSeq" id="WP_211308246.1">
    <property type="nucleotide sequence ID" value="NZ_QBKR01000005.1"/>
</dbReference>
<sequence length="381" mass="42958">MKLLSIEPTPSPNTMKLNVDESVPKARTYTPDKLEEAPETIRRLLELEGVKSVFRVADFISVERHSTGNWEQILSGVREVFGDETENRGPKPERGTGDPAEGFGEVRVHVQTFRGLPIQVKLTRDGEEKRVALPPRFAEAVMEAQKASENMVMERRWEERDVRYGDLDEIGEEVVEELSAAYDQNRLRALVQQAMKKKGSVTEPAGRKAIKVTPEMLDDPDWRKRYAALERMDPGLEDLEVLGKALGDPKPSIRRLATAYLGSIEDPKVLPFLYRALKDPSVTVRRTAGDCLSDLGDPDAIGPMIEALKDKSKLVRWRAAMFLYETGDESALPALREAQNDPEFEVRMQVKMALERIEKGEEAGGSVWRQMTQRNENPGED</sequence>
<dbReference type="InterPro" id="IPR025989">
    <property type="entry name" value="Virulence_F_dom"/>
</dbReference>
<name>A0A2T6C2V7_9BACL</name>
<dbReference type="SUPFAM" id="SSF48371">
    <property type="entry name" value="ARM repeat"/>
    <property type="match status" value="1"/>
</dbReference>
<dbReference type="SUPFAM" id="SSF110836">
    <property type="entry name" value="Hypothetical protein SAV1430"/>
    <property type="match status" value="1"/>
</dbReference>
<dbReference type="Gene3D" id="3.30.1370.70">
    <property type="entry name" value="Scaffold protein Nfu/NifU, N-terminal domain"/>
    <property type="match status" value="1"/>
</dbReference>
<dbReference type="InterPro" id="IPR014824">
    <property type="entry name" value="Nfu/NifU_N"/>
</dbReference>
<evidence type="ECO:0000259" key="2">
    <source>
        <dbReference type="SMART" id="SM00932"/>
    </source>
</evidence>
<organism evidence="3 4">
    <name type="scientific">Melghirimyces profundicolus</name>
    <dbReference type="NCBI Taxonomy" id="1242148"/>
    <lineage>
        <taxon>Bacteria</taxon>
        <taxon>Bacillati</taxon>
        <taxon>Bacillota</taxon>
        <taxon>Bacilli</taxon>
        <taxon>Bacillales</taxon>
        <taxon>Thermoactinomycetaceae</taxon>
        <taxon>Melghirimyces</taxon>
    </lineage>
</organism>
<dbReference type="GO" id="GO:0016491">
    <property type="term" value="F:oxidoreductase activity"/>
    <property type="evidence" value="ECO:0007669"/>
    <property type="project" value="TreeGrafter"/>
</dbReference>
<accession>A0A2T6C2V7</accession>
<dbReference type="Gene3D" id="1.25.10.10">
    <property type="entry name" value="Leucine-rich Repeat Variant"/>
    <property type="match status" value="1"/>
</dbReference>
<dbReference type="AlphaFoldDB" id="A0A2T6C2V7"/>
<dbReference type="SMART" id="SM00932">
    <property type="entry name" value="Nfu_N"/>
    <property type="match status" value="1"/>
</dbReference>
<evidence type="ECO:0000313" key="3">
    <source>
        <dbReference type="EMBL" id="PTX62577.1"/>
    </source>
</evidence>
<dbReference type="Pfam" id="PF13646">
    <property type="entry name" value="HEAT_2"/>
    <property type="match status" value="1"/>
</dbReference>
<evidence type="ECO:0000256" key="1">
    <source>
        <dbReference type="SAM" id="MobiDB-lite"/>
    </source>
</evidence>
<comment type="caution">
    <text evidence="3">The sequence shown here is derived from an EMBL/GenBank/DDBJ whole genome shotgun (WGS) entry which is preliminary data.</text>
</comment>
<dbReference type="InterPro" id="IPR016024">
    <property type="entry name" value="ARM-type_fold"/>
</dbReference>
<reference evidence="3 4" key="1">
    <citation type="submission" date="2018-04" db="EMBL/GenBank/DDBJ databases">
        <title>Genomic Encyclopedia of Archaeal and Bacterial Type Strains, Phase II (KMG-II): from individual species to whole genera.</title>
        <authorList>
            <person name="Goeker M."/>
        </authorList>
    </citation>
    <scope>NUCLEOTIDE SEQUENCE [LARGE SCALE GENOMIC DNA]</scope>
    <source>
        <strain evidence="3 4">DSM 45787</strain>
    </source>
</reference>
<feature type="compositionally biased region" description="Basic and acidic residues" evidence="1">
    <location>
        <begin position="85"/>
        <end position="96"/>
    </location>
</feature>
<feature type="compositionally biased region" description="Polar residues" evidence="1">
    <location>
        <begin position="369"/>
        <end position="381"/>
    </location>
</feature>
<dbReference type="InterPro" id="IPR011989">
    <property type="entry name" value="ARM-like"/>
</dbReference>
<feature type="region of interest" description="Disordered" evidence="1">
    <location>
        <begin position="361"/>
        <end position="381"/>
    </location>
</feature>
<dbReference type="PANTHER" id="PTHR12697:SF37">
    <property type="entry name" value="CONSERVED VIRULENCE FACTOR C"/>
    <property type="match status" value="1"/>
</dbReference>
<feature type="domain" description="Scaffold protein Nfu/NifU N-terminal" evidence="2">
    <location>
        <begin position="4"/>
        <end position="88"/>
    </location>
</feature>
<keyword evidence="4" id="KW-1185">Reference proteome</keyword>
<protein>
    <submittedName>
        <fullName evidence="3">HEAT repeat protein</fullName>
    </submittedName>
</protein>
<dbReference type="Proteomes" id="UP000244240">
    <property type="component" value="Unassembled WGS sequence"/>
</dbReference>